<organism evidence="1 2">
    <name type="scientific">Dioscorea zingiberensis</name>
    <dbReference type="NCBI Taxonomy" id="325984"/>
    <lineage>
        <taxon>Eukaryota</taxon>
        <taxon>Viridiplantae</taxon>
        <taxon>Streptophyta</taxon>
        <taxon>Embryophyta</taxon>
        <taxon>Tracheophyta</taxon>
        <taxon>Spermatophyta</taxon>
        <taxon>Magnoliopsida</taxon>
        <taxon>Liliopsida</taxon>
        <taxon>Dioscoreales</taxon>
        <taxon>Dioscoreaceae</taxon>
        <taxon>Dioscorea</taxon>
    </lineage>
</organism>
<evidence type="ECO:0000313" key="1">
    <source>
        <dbReference type="EMBL" id="KAJ0971187.1"/>
    </source>
</evidence>
<accession>A0A9D5CEG7</accession>
<proteinExistence type="predicted"/>
<reference evidence="1" key="2">
    <citation type="journal article" date="2022" name="Hortic Res">
        <title>The genome of Dioscorea zingiberensis sheds light on the biosynthesis, origin and evolution of the medicinally important diosgenin saponins.</title>
        <authorList>
            <person name="Li Y."/>
            <person name="Tan C."/>
            <person name="Li Z."/>
            <person name="Guo J."/>
            <person name="Li S."/>
            <person name="Chen X."/>
            <person name="Wang C."/>
            <person name="Dai X."/>
            <person name="Yang H."/>
            <person name="Song W."/>
            <person name="Hou L."/>
            <person name="Xu J."/>
            <person name="Tong Z."/>
            <person name="Xu A."/>
            <person name="Yuan X."/>
            <person name="Wang W."/>
            <person name="Yang Q."/>
            <person name="Chen L."/>
            <person name="Sun Z."/>
            <person name="Wang K."/>
            <person name="Pan B."/>
            <person name="Chen J."/>
            <person name="Bao Y."/>
            <person name="Liu F."/>
            <person name="Qi X."/>
            <person name="Gang D.R."/>
            <person name="Wen J."/>
            <person name="Li J."/>
        </authorList>
    </citation>
    <scope>NUCLEOTIDE SEQUENCE</scope>
    <source>
        <strain evidence="1">Dzin_1.0</strain>
    </source>
</reference>
<sequence>MELVFYRVCMTSLPANQVFARCFLLYWTIYGRVLPPIFNCALTAGCTKLGSVTSIKHLRKYFCIRTIPFVCDALENIAGTWWPFGVWECQNAG</sequence>
<gene>
    <name evidence="1" type="ORF">J5N97_019146</name>
</gene>
<evidence type="ECO:0000313" key="2">
    <source>
        <dbReference type="Proteomes" id="UP001085076"/>
    </source>
</evidence>
<dbReference type="EMBL" id="JAGGNH010000005">
    <property type="protein sequence ID" value="KAJ0971187.1"/>
    <property type="molecule type" value="Genomic_DNA"/>
</dbReference>
<protein>
    <submittedName>
        <fullName evidence="1">Uncharacterized protein</fullName>
    </submittedName>
</protein>
<name>A0A9D5CEG7_9LILI</name>
<dbReference type="Proteomes" id="UP001085076">
    <property type="component" value="Miscellaneous, Linkage group lg05"/>
</dbReference>
<keyword evidence="2" id="KW-1185">Reference proteome</keyword>
<dbReference type="AlphaFoldDB" id="A0A9D5CEG7"/>
<reference evidence="1" key="1">
    <citation type="submission" date="2021-03" db="EMBL/GenBank/DDBJ databases">
        <authorList>
            <person name="Li Z."/>
            <person name="Yang C."/>
        </authorList>
    </citation>
    <scope>NUCLEOTIDE SEQUENCE</scope>
    <source>
        <strain evidence="1">Dzin_1.0</strain>
        <tissue evidence="1">Leaf</tissue>
    </source>
</reference>
<comment type="caution">
    <text evidence="1">The sequence shown here is derived from an EMBL/GenBank/DDBJ whole genome shotgun (WGS) entry which is preliminary data.</text>
</comment>